<feature type="binding site" evidence="11">
    <location>
        <position position="741"/>
    </location>
    <ligand>
        <name>Mn(2+)</name>
        <dbReference type="ChEBI" id="CHEBI:29035"/>
    </ligand>
</feature>
<dbReference type="SUPFAM" id="SSF51569">
    <property type="entry name" value="Aldolase"/>
    <property type="match status" value="1"/>
</dbReference>
<dbReference type="GO" id="GO:0004736">
    <property type="term" value="F:pyruvate carboxylase activity"/>
    <property type="evidence" value="ECO:0007669"/>
    <property type="project" value="UniProtKB-EC"/>
</dbReference>
<dbReference type="GO" id="GO:0005524">
    <property type="term" value="F:ATP binding"/>
    <property type="evidence" value="ECO:0007669"/>
    <property type="project" value="UniProtKB-UniRule"/>
</dbReference>
<feature type="binding site" evidence="10">
    <location>
        <position position="119"/>
    </location>
    <ligand>
        <name>ATP</name>
        <dbReference type="ChEBI" id="CHEBI:30616"/>
    </ligand>
</feature>
<comment type="function">
    <text evidence="8">Catalyzes a 2-step reaction, involving the ATP-dependent carboxylation of the covalently attached biotin in the first step and the transfer of the carboxyl group to pyruvate in the second.</text>
</comment>
<evidence type="ECO:0000259" key="16">
    <source>
        <dbReference type="PROSITE" id="PS50991"/>
    </source>
</evidence>
<dbReference type="InterPro" id="IPR000089">
    <property type="entry name" value="Biotin_lipoyl"/>
</dbReference>
<dbReference type="InterPro" id="IPR016185">
    <property type="entry name" value="PreATP-grasp_dom_sf"/>
</dbReference>
<feature type="active site" evidence="9">
    <location>
        <position position="295"/>
    </location>
</feature>
<comment type="cofactor">
    <cofactor evidence="1 8">
        <name>biotin</name>
        <dbReference type="ChEBI" id="CHEBI:57586"/>
    </cofactor>
</comment>
<dbReference type="InterPro" id="IPR005482">
    <property type="entry name" value="Biotin_COase_C"/>
</dbReference>
<dbReference type="PIRSF" id="PIRSF001594">
    <property type="entry name" value="Pyruv_carbox"/>
    <property type="match status" value="1"/>
</dbReference>
<dbReference type="SUPFAM" id="SSF51230">
    <property type="entry name" value="Single hybrid motif"/>
    <property type="match status" value="1"/>
</dbReference>
<gene>
    <name evidence="17" type="ORF">J3U88_25095</name>
</gene>
<feature type="binding site" evidence="10">
    <location>
        <position position="876"/>
    </location>
    <ligand>
        <name>substrate</name>
    </ligand>
</feature>
<dbReference type="SUPFAM" id="SSF89000">
    <property type="entry name" value="post-HMGL domain-like"/>
    <property type="match status" value="1"/>
</dbReference>
<dbReference type="GO" id="GO:0006094">
    <property type="term" value="P:gluconeogenesis"/>
    <property type="evidence" value="ECO:0007669"/>
    <property type="project" value="InterPro"/>
</dbReference>
<feature type="binding site" evidence="10">
    <location>
        <position position="238"/>
    </location>
    <ligand>
        <name>ATP</name>
        <dbReference type="ChEBI" id="CHEBI:30616"/>
    </ligand>
</feature>
<dbReference type="FunFam" id="3.40.50.20:FF:000010">
    <property type="entry name" value="Propionyl-CoA carboxylase subunit alpha"/>
    <property type="match status" value="1"/>
</dbReference>
<dbReference type="Pfam" id="PF00364">
    <property type="entry name" value="Biotin_lipoyl"/>
    <property type="match status" value="1"/>
</dbReference>
<proteinExistence type="predicted"/>
<dbReference type="PROSITE" id="PS00866">
    <property type="entry name" value="CPSASE_1"/>
    <property type="match status" value="1"/>
</dbReference>
<dbReference type="Gene3D" id="2.40.50.100">
    <property type="match status" value="1"/>
</dbReference>
<comment type="caution">
    <text evidence="17">The sequence shown here is derived from an EMBL/GenBank/DDBJ whole genome shotgun (WGS) entry which is preliminary data.</text>
</comment>
<dbReference type="NCBIfam" id="NF009554">
    <property type="entry name" value="PRK12999.1"/>
    <property type="match status" value="1"/>
</dbReference>
<evidence type="ECO:0000259" key="14">
    <source>
        <dbReference type="PROSITE" id="PS50975"/>
    </source>
</evidence>
<keyword evidence="6 8" id="KW-0067">ATP-binding</keyword>
<dbReference type="FunFam" id="2.40.50.100:FF:000003">
    <property type="entry name" value="Acetyl-CoA carboxylase biotin carboxyl carrier protein"/>
    <property type="match status" value="1"/>
</dbReference>
<reference evidence="17" key="1">
    <citation type="submission" date="2021-03" db="EMBL/GenBank/DDBJ databases">
        <authorList>
            <person name="Wang G."/>
        </authorList>
    </citation>
    <scope>NUCLEOTIDE SEQUENCE</scope>
    <source>
        <strain evidence="17">KCTC 12899</strain>
    </source>
</reference>
<dbReference type="InterPro" id="IPR003379">
    <property type="entry name" value="Carboxylase_cons_dom"/>
</dbReference>
<dbReference type="SUPFAM" id="SSF56059">
    <property type="entry name" value="Glutathione synthetase ATP-binding domain-like"/>
    <property type="match status" value="1"/>
</dbReference>
<dbReference type="Gene3D" id="3.20.20.70">
    <property type="entry name" value="Aldolase class I"/>
    <property type="match status" value="1"/>
</dbReference>
<dbReference type="Gene3D" id="3.30.470.20">
    <property type="entry name" value="ATP-grasp fold, B domain"/>
    <property type="match status" value="1"/>
</dbReference>
<accession>A0A8J7QGD1</accession>
<dbReference type="InterPro" id="IPR005481">
    <property type="entry name" value="BC-like_N"/>
</dbReference>
<dbReference type="Pfam" id="PF00289">
    <property type="entry name" value="Biotin_carb_N"/>
    <property type="match status" value="1"/>
</dbReference>
<evidence type="ECO:0000256" key="11">
    <source>
        <dbReference type="PIRSR" id="PIRSR001594-3"/>
    </source>
</evidence>
<feature type="domain" description="ATP-grasp" evidence="14">
    <location>
        <begin position="123"/>
        <end position="320"/>
    </location>
</feature>
<evidence type="ECO:0000256" key="1">
    <source>
        <dbReference type="ARBA" id="ARBA00001953"/>
    </source>
</evidence>
<evidence type="ECO:0000256" key="10">
    <source>
        <dbReference type="PIRSR" id="PIRSR001594-2"/>
    </source>
</evidence>
<dbReference type="InterPro" id="IPR011054">
    <property type="entry name" value="Rudment_hybrid_motif"/>
</dbReference>
<feature type="domain" description="Biotin carboxylation" evidence="15">
    <location>
        <begin position="3"/>
        <end position="456"/>
    </location>
</feature>
<feature type="binding site" evidence="11">
    <location>
        <position position="543"/>
    </location>
    <ligand>
        <name>Mn(2+)</name>
        <dbReference type="ChEBI" id="CHEBI:29035"/>
    </ligand>
</feature>
<dbReference type="PROSITE" id="PS00867">
    <property type="entry name" value="CPSASE_2"/>
    <property type="match status" value="1"/>
</dbReference>
<evidence type="ECO:0000256" key="8">
    <source>
        <dbReference type="PIRNR" id="PIRNR001594"/>
    </source>
</evidence>
<dbReference type="InterPro" id="IPR000891">
    <property type="entry name" value="PYR_CT"/>
</dbReference>
<evidence type="ECO:0000256" key="2">
    <source>
        <dbReference type="ARBA" id="ARBA00013057"/>
    </source>
</evidence>
<dbReference type="FunFam" id="3.30.1490.20:FF:000003">
    <property type="entry name" value="acetyl-CoA carboxylase isoform X1"/>
    <property type="match status" value="1"/>
</dbReference>
<feature type="binding site" evidence="10">
    <location>
        <position position="615"/>
    </location>
    <ligand>
        <name>substrate</name>
    </ligand>
</feature>
<dbReference type="PANTHER" id="PTHR43778:SF2">
    <property type="entry name" value="PYRUVATE CARBOXYLASE, MITOCHONDRIAL"/>
    <property type="match status" value="1"/>
</dbReference>
<dbReference type="EC" id="6.4.1.1" evidence="2 8"/>
<dbReference type="Pfam" id="PF02785">
    <property type="entry name" value="Biotin_carb_C"/>
    <property type="match status" value="1"/>
</dbReference>
<evidence type="ECO:0000259" key="15">
    <source>
        <dbReference type="PROSITE" id="PS50979"/>
    </source>
</evidence>
<evidence type="ECO:0000256" key="9">
    <source>
        <dbReference type="PIRSR" id="PIRSR001594-1"/>
    </source>
</evidence>
<dbReference type="CDD" id="cd06850">
    <property type="entry name" value="biotinyl_domain"/>
    <property type="match status" value="1"/>
</dbReference>
<dbReference type="InterPro" id="IPR005930">
    <property type="entry name" value="Pyruv_COase"/>
</dbReference>
<keyword evidence="4 11" id="KW-0479">Metal-binding</keyword>
<dbReference type="PROSITE" id="PS50979">
    <property type="entry name" value="BC"/>
    <property type="match status" value="1"/>
</dbReference>
<evidence type="ECO:0000256" key="5">
    <source>
        <dbReference type="ARBA" id="ARBA00022741"/>
    </source>
</evidence>
<dbReference type="InterPro" id="IPR011053">
    <property type="entry name" value="Single_hybrid_motif"/>
</dbReference>
<dbReference type="SUPFAM" id="SSF51246">
    <property type="entry name" value="Rudiment single hybrid motif"/>
    <property type="match status" value="1"/>
</dbReference>
<organism evidence="17 18">
    <name type="scientific">Acanthopleuribacter pedis</name>
    <dbReference type="NCBI Taxonomy" id="442870"/>
    <lineage>
        <taxon>Bacteria</taxon>
        <taxon>Pseudomonadati</taxon>
        <taxon>Acidobacteriota</taxon>
        <taxon>Holophagae</taxon>
        <taxon>Acanthopleuribacterales</taxon>
        <taxon>Acanthopleuribacteraceae</taxon>
        <taxon>Acanthopleuribacter</taxon>
    </lineage>
</organism>
<evidence type="ECO:0000256" key="6">
    <source>
        <dbReference type="ARBA" id="ARBA00022840"/>
    </source>
</evidence>
<dbReference type="Pfam" id="PF02436">
    <property type="entry name" value="PYC_OADA"/>
    <property type="match status" value="1"/>
</dbReference>
<dbReference type="CDD" id="cd07937">
    <property type="entry name" value="DRE_TIM_PC_TC_5S"/>
    <property type="match status" value="1"/>
</dbReference>
<evidence type="ECO:0000256" key="3">
    <source>
        <dbReference type="ARBA" id="ARBA00022598"/>
    </source>
</evidence>
<dbReference type="EMBL" id="JAFREP010000027">
    <property type="protein sequence ID" value="MBO1321780.1"/>
    <property type="molecule type" value="Genomic_DNA"/>
</dbReference>
<keyword evidence="5 8" id="KW-0547">Nucleotide-binding</keyword>
<dbReference type="FunFam" id="3.30.470.20:FF:000012">
    <property type="entry name" value="Pyruvate carboxylase"/>
    <property type="match status" value="1"/>
</dbReference>
<dbReference type="PROSITE" id="PS50991">
    <property type="entry name" value="PYR_CT"/>
    <property type="match status" value="1"/>
</dbReference>
<dbReference type="SUPFAM" id="SSF52440">
    <property type="entry name" value="PreATP-grasp domain"/>
    <property type="match status" value="1"/>
</dbReference>
<dbReference type="InterPro" id="IPR011764">
    <property type="entry name" value="Biotin_carboxylation_dom"/>
</dbReference>
<keyword evidence="7 8" id="KW-0092">Biotin</keyword>
<dbReference type="Pfam" id="PF00682">
    <property type="entry name" value="HMGL-like"/>
    <property type="match status" value="1"/>
</dbReference>
<feature type="modified residue" description="N6-biotinyllysine" evidence="12">
    <location>
        <position position="1112"/>
    </location>
</feature>
<dbReference type="AlphaFoldDB" id="A0A8J7QGD1"/>
<dbReference type="InterPro" id="IPR055268">
    <property type="entry name" value="PCB-like"/>
</dbReference>
<feature type="domain" description="Pyruvate carboxyltransferase" evidence="16">
    <location>
        <begin position="534"/>
        <end position="802"/>
    </location>
</feature>
<dbReference type="Proteomes" id="UP000664417">
    <property type="component" value="Unassembled WGS sequence"/>
</dbReference>
<dbReference type="GO" id="GO:0046872">
    <property type="term" value="F:metal ion binding"/>
    <property type="evidence" value="ECO:0007669"/>
    <property type="project" value="UniProtKB-KW"/>
</dbReference>
<evidence type="ECO:0000313" key="18">
    <source>
        <dbReference type="Proteomes" id="UP000664417"/>
    </source>
</evidence>
<dbReference type="Gene3D" id="3.10.600.10">
    <property type="entry name" value="pyruvate carboxylase f1077a mutant domain"/>
    <property type="match status" value="1"/>
</dbReference>
<keyword evidence="18" id="KW-1185">Reference proteome</keyword>
<dbReference type="NCBIfam" id="NF006761">
    <property type="entry name" value="PRK09282.1"/>
    <property type="match status" value="1"/>
</dbReference>
<feature type="binding site" evidence="10">
    <location>
        <position position="203"/>
    </location>
    <ligand>
        <name>ATP</name>
        <dbReference type="ChEBI" id="CHEBI:30616"/>
    </ligand>
</feature>
<sequence length="1146" mass="126774">MSQFKKILVANRSEIAIRIFRACTELGIQTVAIYSEEDRLSLHRYKADEAYLIGKGLSPVGAYLDIPGIVALAKEKGVDAIHPGYGFLSENADMARACAEAGITFIGPPPEVLDALGDKVSARAIAERAKVPVIPGTKKAVKNDQDALLFAKKHGFPLIIKAAHGGGGRGMTIVHNREQLLDAVARSRSEAQKAFGSPKVFIEKYLERPKHIEIQVIADRYGNMVHLFERDCSIQRRHQKVIEIAPSRSIKPGVKDKLYRDALSICAEVNYVNAGTVEFLVDQDGNHYFIEVNPRVQVEHTITEIITGRDIVQTQIRIAEGYPLEHDTIRIPSQSKVKKSGYAIQLRITSEDPANQFAPDTGKLTAFRAGEGFGIRLDSGNGFEGAVITPHYDSLLTKLCTWSLDYDLAVTKALRAIREFRIRGVKTNLPFLENMVDHERFRKGDLDTGFIDDHPELMQFKPKRNRANKLLRYLGDLRVNGAEGIQVSDIPARIETPIIPTVPKETAAVSPAYAVFAEKGAEGLSKWLLEQKQLFITDTTMRDAHQSLLATRVRGNDMFNIAHATTHLMNKAFSFEMWGGATFDVSMRFLHESPWERLRRLRRLMPGHLLQMLIRSGNAVGYTNYPDNVVHKFIQHSAAQGVDVFRIFDCLNWVESMKPSIEAVAATGKIAEAAVCYTGDISDNRRVKFNLDYYIKRAKELEACGCHILAIKDMAGLLKPRAATILVDALKNALQIPVHLHTHDTSGNGVATLLRAAEAGVDIVDAALSSMSGMTSQPSLNALVTAMDGGPRDTGLANRDLQQLADYWETARVAYAPFECGLKAGTAEVYRHEIPGGQYSNLRPQAISLGLGHRWNEIKDMYRVVNDMLGQVIKVTPSSKAVGDMALFMVQNDLTPELVIQRGKDLAFPQSFVNLMKGMMGQPDGGFPADLQKAVIKDESAITVRPGQLLEDFDFEAAAAKLEKRFGRTFSDEELVTYALYPQVFVDFVTFVNEYGDLSVLDTPTFFYGLGLDEEKAIEIEPGKTLIVKLLAFGEPHENGRRELFFELNGRARNVMVFDKSTGVTRKTKLKADPDQPNHVAAPMSGKITELKVKKGEKVKEGQKLMVTEAMKMLNLIVAPKSGVIVNLPLGAGEQVDPGDLVAEIE</sequence>
<feature type="domain" description="Lipoyl-binding" evidence="13">
    <location>
        <begin position="1071"/>
        <end position="1146"/>
    </location>
</feature>
<keyword evidence="17" id="KW-0670">Pyruvate</keyword>
<comment type="catalytic activity">
    <reaction evidence="8">
        <text>hydrogencarbonate + pyruvate + ATP = oxaloacetate + ADP + phosphate + H(+)</text>
        <dbReference type="Rhea" id="RHEA:20844"/>
        <dbReference type="ChEBI" id="CHEBI:15361"/>
        <dbReference type="ChEBI" id="CHEBI:15378"/>
        <dbReference type="ChEBI" id="CHEBI:16452"/>
        <dbReference type="ChEBI" id="CHEBI:17544"/>
        <dbReference type="ChEBI" id="CHEBI:30616"/>
        <dbReference type="ChEBI" id="CHEBI:43474"/>
        <dbReference type="ChEBI" id="CHEBI:456216"/>
        <dbReference type="EC" id="6.4.1.1"/>
    </reaction>
</comment>
<dbReference type="FunFam" id="3.20.20.70:FF:000033">
    <property type="entry name" value="Pyruvate carboxylase"/>
    <property type="match status" value="1"/>
</dbReference>
<keyword evidence="3 8" id="KW-0436">Ligase</keyword>
<evidence type="ECO:0000259" key="13">
    <source>
        <dbReference type="PROSITE" id="PS50968"/>
    </source>
</evidence>
<dbReference type="InterPro" id="IPR013785">
    <property type="entry name" value="Aldolase_TIM"/>
</dbReference>
<dbReference type="NCBIfam" id="TIGR01235">
    <property type="entry name" value="pyruv_carbox"/>
    <property type="match status" value="1"/>
</dbReference>
<dbReference type="SMART" id="SM00878">
    <property type="entry name" value="Biotin_carb_C"/>
    <property type="match status" value="1"/>
</dbReference>
<dbReference type="InterPro" id="IPR005479">
    <property type="entry name" value="CPAse_ATP-bd"/>
</dbReference>
<feature type="binding site" description="via carbamate group" evidence="11">
    <location>
        <position position="712"/>
    </location>
    <ligand>
        <name>Mn(2+)</name>
        <dbReference type="ChEBI" id="CHEBI:29035"/>
    </ligand>
</feature>
<dbReference type="PANTHER" id="PTHR43778">
    <property type="entry name" value="PYRUVATE CARBOXYLASE"/>
    <property type="match status" value="1"/>
</dbReference>
<name>A0A8J7QGD1_9BACT</name>
<dbReference type="GO" id="GO:0005737">
    <property type="term" value="C:cytoplasm"/>
    <property type="evidence" value="ECO:0007669"/>
    <property type="project" value="TreeGrafter"/>
</dbReference>
<feature type="modified residue" description="N6-carboxylysine" evidence="12">
    <location>
        <position position="712"/>
    </location>
</feature>
<dbReference type="PROSITE" id="PS50968">
    <property type="entry name" value="BIOTINYL_LIPOYL"/>
    <property type="match status" value="1"/>
</dbReference>
<evidence type="ECO:0000256" key="4">
    <source>
        <dbReference type="ARBA" id="ARBA00022723"/>
    </source>
</evidence>
<evidence type="ECO:0000313" key="17">
    <source>
        <dbReference type="EMBL" id="MBO1321780.1"/>
    </source>
</evidence>
<dbReference type="Pfam" id="PF02786">
    <property type="entry name" value="CPSase_L_D2"/>
    <property type="match status" value="1"/>
</dbReference>
<protein>
    <recommendedName>
        <fullName evidence="2 8">Pyruvate carboxylase</fullName>
        <ecNumber evidence="2 8">6.4.1.1</ecNumber>
    </recommendedName>
</protein>
<dbReference type="InterPro" id="IPR011761">
    <property type="entry name" value="ATP-grasp"/>
</dbReference>
<evidence type="ECO:0000256" key="7">
    <source>
        <dbReference type="ARBA" id="ARBA00023267"/>
    </source>
</evidence>
<evidence type="ECO:0000256" key="12">
    <source>
        <dbReference type="PIRSR" id="PIRSR001594-4"/>
    </source>
</evidence>
<feature type="binding site" evidence="11">
    <location>
        <position position="743"/>
    </location>
    <ligand>
        <name>Mn(2+)</name>
        <dbReference type="ChEBI" id="CHEBI:29035"/>
    </ligand>
</feature>
<dbReference type="PROSITE" id="PS50975">
    <property type="entry name" value="ATP_GRASP"/>
    <property type="match status" value="1"/>
</dbReference>